<dbReference type="InterPro" id="IPR050378">
    <property type="entry name" value="Metallo-dep_Hydrolases_sf"/>
</dbReference>
<dbReference type="EMBL" id="JBEZVI010000009">
    <property type="protein sequence ID" value="MEU3711148.1"/>
    <property type="molecule type" value="Genomic_DNA"/>
</dbReference>
<dbReference type="Pfam" id="PF01979">
    <property type="entry name" value="Amidohydro_1"/>
    <property type="match status" value="1"/>
</dbReference>
<dbReference type="PANTHER" id="PTHR11647:SF1">
    <property type="entry name" value="COLLAPSIN RESPONSE MEDIATOR PROTEIN"/>
    <property type="match status" value="1"/>
</dbReference>
<evidence type="ECO:0000256" key="5">
    <source>
        <dbReference type="SAM" id="MobiDB-lite"/>
    </source>
</evidence>
<gene>
    <name evidence="7" type="primary">hydA</name>
    <name evidence="7" type="ORF">AB0E61_13745</name>
</gene>
<evidence type="ECO:0000256" key="4">
    <source>
        <dbReference type="ARBA" id="ARBA00022801"/>
    </source>
</evidence>
<keyword evidence="3" id="KW-0479">Metal-binding</keyword>
<evidence type="ECO:0000313" key="8">
    <source>
        <dbReference type="Proteomes" id="UP001550853"/>
    </source>
</evidence>
<dbReference type="SUPFAM" id="SSF51338">
    <property type="entry name" value="Composite domain of metallo-dependent hydrolases"/>
    <property type="match status" value="1"/>
</dbReference>
<feature type="domain" description="Amidohydrolase-related" evidence="6">
    <location>
        <begin position="52"/>
        <end position="437"/>
    </location>
</feature>
<evidence type="ECO:0000313" key="7">
    <source>
        <dbReference type="EMBL" id="MEU3711148.1"/>
    </source>
</evidence>
<keyword evidence="8" id="KW-1185">Reference proteome</keyword>
<evidence type="ECO:0000256" key="3">
    <source>
        <dbReference type="ARBA" id="ARBA00022723"/>
    </source>
</evidence>
<dbReference type="SUPFAM" id="SSF51556">
    <property type="entry name" value="Metallo-dependent hydrolases"/>
    <property type="match status" value="1"/>
</dbReference>
<dbReference type="NCBIfam" id="TIGR02033">
    <property type="entry name" value="D-hydantoinase"/>
    <property type="match status" value="1"/>
</dbReference>
<keyword evidence="4 7" id="KW-0378">Hydrolase</keyword>
<name>A0ABV2YZH9_9ACTN</name>
<organism evidence="7 8">
    <name type="scientific">Streptomyces catenulae</name>
    <dbReference type="NCBI Taxonomy" id="66875"/>
    <lineage>
        <taxon>Bacteria</taxon>
        <taxon>Bacillati</taxon>
        <taxon>Actinomycetota</taxon>
        <taxon>Actinomycetes</taxon>
        <taxon>Kitasatosporales</taxon>
        <taxon>Streptomycetaceae</taxon>
        <taxon>Streptomyces</taxon>
    </lineage>
</organism>
<dbReference type="RefSeq" id="WP_051739382.1">
    <property type="nucleotide sequence ID" value="NZ_JBEZVI010000009.1"/>
</dbReference>
<dbReference type="InterPro" id="IPR011059">
    <property type="entry name" value="Metal-dep_hydrolase_composite"/>
</dbReference>
<comment type="similarity">
    <text evidence="2">Belongs to the metallo-dependent hydrolases superfamily. Hydantoinase/dihydropyrimidinase family.</text>
</comment>
<evidence type="ECO:0000256" key="2">
    <source>
        <dbReference type="ARBA" id="ARBA00008829"/>
    </source>
</evidence>
<feature type="region of interest" description="Disordered" evidence="5">
    <location>
        <begin position="444"/>
        <end position="478"/>
    </location>
</feature>
<dbReference type="InterPro" id="IPR006680">
    <property type="entry name" value="Amidohydro-rel"/>
</dbReference>
<feature type="compositionally biased region" description="Basic and acidic residues" evidence="5">
    <location>
        <begin position="458"/>
        <end position="469"/>
    </location>
</feature>
<dbReference type="GO" id="GO:0004157">
    <property type="term" value="F:dihydropyrimidinase activity"/>
    <property type="evidence" value="ECO:0007669"/>
    <property type="project" value="UniProtKB-EC"/>
</dbReference>
<proteinExistence type="inferred from homology"/>
<reference evidence="7 8" key="1">
    <citation type="submission" date="2024-06" db="EMBL/GenBank/DDBJ databases">
        <title>The Natural Products Discovery Center: Release of the First 8490 Sequenced Strains for Exploring Actinobacteria Biosynthetic Diversity.</title>
        <authorList>
            <person name="Kalkreuter E."/>
            <person name="Kautsar S.A."/>
            <person name="Yang D."/>
            <person name="Bader C.D."/>
            <person name="Teijaro C.N."/>
            <person name="Fluegel L."/>
            <person name="Davis C.M."/>
            <person name="Simpson J.R."/>
            <person name="Lauterbach L."/>
            <person name="Steele A.D."/>
            <person name="Gui C."/>
            <person name="Meng S."/>
            <person name="Li G."/>
            <person name="Viehrig K."/>
            <person name="Ye F."/>
            <person name="Su P."/>
            <person name="Kiefer A.F."/>
            <person name="Nichols A."/>
            <person name="Cepeda A.J."/>
            <person name="Yan W."/>
            <person name="Fan B."/>
            <person name="Jiang Y."/>
            <person name="Adhikari A."/>
            <person name="Zheng C.-J."/>
            <person name="Schuster L."/>
            <person name="Cowan T.M."/>
            <person name="Smanski M.J."/>
            <person name="Chevrette M.G."/>
            <person name="De Carvalho L.P.S."/>
            <person name="Shen B."/>
        </authorList>
    </citation>
    <scope>NUCLEOTIDE SEQUENCE [LARGE SCALE GENOMIC DNA]</scope>
    <source>
        <strain evidence="7 8">NPDC033039</strain>
    </source>
</reference>
<protein>
    <submittedName>
        <fullName evidence="7">Dihydropyrimidinase</fullName>
        <ecNumber evidence="7">3.5.2.2</ecNumber>
    </submittedName>
</protein>
<dbReference type="Gene3D" id="2.30.40.10">
    <property type="entry name" value="Urease, subunit C, domain 1"/>
    <property type="match status" value="1"/>
</dbReference>
<evidence type="ECO:0000259" key="6">
    <source>
        <dbReference type="Pfam" id="PF01979"/>
    </source>
</evidence>
<evidence type="ECO:0000256" key="1">
    <source>
        <dbReference type="ARBA" id="ARBA00001947"/>
    </source>
</evidence>
<dbReference type="InterPro" id="IPR011778">
    <property type="entry name" value="Hydantoinase/dihydroPyrase"/>
</dbReference>
<dbReference type="Proteomes" id="UP001550853">
    <property type="component" value="Unassembled WGS sequence"/>
</dbReference>
<comment type="caution">
    <text evidence="7">The sequence shown here is derived from an EMBL/GenBank/DDBJ whole genome shotgun (WGS) entry which is preliminary data.</text>
</comment>
<dbReference type="Gene3D" id="3.20.20.140">
    <property type="entry name" value="Metal-dependent hydrolases"/>
    <property type="match status" value="1"/>
</dbReference>
<dbReference type="PANTHER" id="PTHR11647">
    <property type="entry name" value="HYDRANTOINASE/DIHYDROPYRIMIDINASE FAMILY MEMBER"/>
    <property type="match status" value="1"/>
</dbReference>
<accession>A0ABV2YZH9</accession>
<dbReference type="EC" id="3.5.2.2" evidence="7"/>
<comment type="cofactor">
    <cofactor evidence="1">
        <name>Zn(2+)</name>
        <dbReference type="ChEBI" id="CHEBI:29105"/>
    </cofactor>
</comment>
<dbReference type="InterPro" id="IPR032466">
    <property type="entry name" value="Metal_Hydrolase"/>
</dbReference>
<sequence>MTTLAIRGGTVLTASGTHTVDLMVRDGRIDAWRAPGTADDADTVIDATGLHVAPGFVDVHTHLETVVAGVSTADDFASGTRAAAFGGTTTVVDFVRQGPGEDLLERLDDAGARARGRCAIDYGFHQIVGDVHETSLGQLPQLVAAGVPSIKLFMAFPGDLYSDDSQLLGAMERAAELGVTVMVHAENGLAMEYLRTRARERGDVSLPWHAKTATPAIEAEATRRAIFLAELAGMPTLYFVHVSSAEALAAIADARRRGLPVFAETCPHYLYLDVAELDRPWEEGADYVCAPPLRTREHRDRLWWALSAGDLSVVSSDHCPFCRSTLFPAGQRDFTKLPGGIAGIEYRVPLLYDAALRGKIPLSRFTDVTSTSPARLFGMHPDKGSLAPGAHADITLLDPRGATRTGASDHHMRVDHSAFEGLRLRGSVHTVLLRGRTLVDRGRWTGPEDGGRFVPRRPGTDLYDRRALPDGDEGVVAG</sequence>